<name>A0AAV7EYI2_ARIFI</name>
<evidence type="ECO:0000313" key="2">
    <source>
        <dbReference type="Proteomes" id="UP000825729"/>
    </source>
</evidence>
<comment type="caution">
    <text evidence="1">The sequence shown here is derived from an EMBL/GenBank/DDBJ whole genome shotgun (WGS) entry which is preliminary data.</text>
</comment>
<dbReference type="EMBL" id="JAINDJ010000003">
    <property type="protein sequence ID" value="KAG9453629.1"/>
    <property type="molecule type" value="Genomic_DNA"/>
</dbReference>
<evidence type="ECO:0000313" key="1">
    <source>
        <dbReference type="EMBL" id="KAG9453629.1"/>
    </source>
</evidence>
<dbReference type="SUPFAM" id="SSF56024">
    <property type="entry name" value="Phospholipase D/nuclease"/>
    <property type="match status" value="1"/>
</dbReference>
<dbReference type="GO" id="GO:0005634">
    <property type="term" value="C:nucleus"/>
    <property type="evidence" value="ECO:0007669"/>
    <property type="project" value="InterPro"/>
</dbReference>
<dbReference type="GO" id="GO:0006281">
    <property type="term" value="P:DNA repair"/>
    <property type="evidence" value="ECO:0007669"/>
    <property type="project" value="InterPro"/>
</dbReference>
<dbReference type="PANTHER" id="PTHR12415">
    <property type="entry name" value="TYROSYL-DNA PHOSPHODIESTERASE 1"/>
    <property type="match status" value="1"/>
</dbReference>
<dbReference type="InterPro" id="IPR010347">
    <property type="entry name" value="Tdp1"/>
</dbReference>
<sequence length="141" mass="15414">MASLLVDVPSQAHWVTELAKYDFSGASVHLVASIPGVHTPTNVPDIIHALSVKQISRSISDCKNFLGCVQTSVVGQSHRFHGPADANGAQLKNLAAFLGKCHVKFPVNSRRVFRSGLTEIPVNLKRERRSVLTPEDWCNDT</sequence>
<dbReference type="Pfam" id="PF06087">
    <property type="entry name" value="Tyr-DNA_phospho"/>
    <property type="match status" value="1"/>
</dbReference>
<reference evidence="1 2" key="1">
    <citation type="submission" date="2021-07" db="EMBL/GenBank/DDBJ databases">
        <title>The Aristolochia fimbriata genome: insights into angiosperm evolution, floral development and chemical biosynthesis.</title>
        <authorList>
            <person name="Jiao Y."/>
        </authorList>
    </citation>
    <scope>NUCLEOTIDE SEQUENCE [LARGE SCALE GENOMIC DNA]</scope>
    <source>
        <strain evidence="1">IBCAS-2021</strain>
        <tissue evidence="1">Leaf</tissue>
    </source>
</reference>
<organism evidence="1 2">
    <name type="scientific">Aristolochia fimbriata</name>
    <name type="common">White veined hardy Dutchman's pipe vine</name>
    <dbReference type="NCBI Taxonomy" id="158543"/>
    <lineage>
        <taxon>Eukaryota</taxon>
        <taxon>Viridiplantae</taxon>
        <taxon>Streptophyta</taxon>
        <taxon>Embryophyta</taxon>
        <taxon>Tracheophyta</taxon>
        <taxon>Spermatophyta</taxon>
        <taxon>Magnoliopsida</taxon>
        <taxon>Magnoliidae</taxon>
        <taxon>Piperales</taxon>
        <taxon>Aristolochiaceae</taxon>
        <taxon>Aristolochia</taxon>
    </lineage>
</organism>
<protein>
    <submittedName>
        <fullName evidence="1">Uncharacterized protein</fullName>
    </submittedName>
</protein>
<gene>
    <name evidence="1" type="ORF">H6P81_006533</name>
</gene>
<proteinExistence type="predicted"/>
<accession>A0AAV7EYI2</accession>
<dbReference type="AlphaFoldDB" id="A0AAV7EYI2"/>
<keyword evidence="2" id="KW-1185">Reference proteome</keyword>
<dbReference type="Proteomes" id="UP000825729">
    <property type="component" value="Unassembled WGS sequence"/>
</dbReference>
<dbReference type="PANTHER" id="PTHR12415:SF3">
    <property type="entry name" value="OS04G0403400 PROTEIN"/>
    <property type="match status" value="1"/>
</dbReference>
<dbReference type="GO" id="GO:0008081">
    <property type="term" value="F:phosphoric diester hydrolase activity"/>
    <property type="evidence" value="ECO:0007669"/>
    <property type="project" value="InterPro"/>
</dbReference>